<dbReference type="AlphaFoldDB" id="D5AAX8"/>
<keyword evidence="1" id="KW-1133">Transmembrane helix</keyword>
<proteinExistence type="evidence at transcript level"/>
<feature type="transmembrane region" description="Helical" evidence="1">
    <location>
        <begin position="20"/>
        <end position="47"/>
    </location>
</feature>
<evidence type="ECO:0000256" key="1">
    <source>
        <dbReference type="SAM" id="Phobius"/>
    </source>
</evidence>
<sequence length="61" mass="7125">MFSHKYNSLRLGVFQVSKYLWFALECFSIVVLCGCFVCFWVQVFVFLSDFCKSVSTGFFIV</sequence>
<dbReference type="EMBL" id="BT123375">
    <property type="protein sequence ID" value="ADE76697.1"/>
    <property type="molecule type" value="mRNA"/>
</dbReference>
<name>D5AAX8_PICSI</name>
<protein>
    <submittedName>
        <fullName evidence="2">Uncharacterized protein</fullName>
    </submittedName>
</protein>
<organism evidence="2">
    <name type="scientific">Picea sitchensis</name>
    <name type="common">Sitka spruce</name>
    <name type="synonym">Pinus sitchensis</name>
    <dbReference type="NCBI Taxonomy" id="3332"/>
    <lineage>
        <taxon>Eukaryota</taxon>
        <taxon>Viridiplantae</taxon>
        <taxon>Streptophyta</taxon>
        <taxon>Embryophyta</taxon>
        <taxon>Tracheophyta</taxon>
        <taxon>Spermatophyta</taxon>
        <taxon>Pinopsida</taxon>
        <taxon>Pinidae</taxon>
        <taxon>Conifers I</taxon>
        <taxon>Pinales</taxon>
        <taxon>Pinaceae</taxon>
        <taxon>Picea</taxon>
    </lineage>
</organism>
<accession>D5AAX8</accession>
<keyword evidence="1" id="KW-0472">Membrane</keyword>
<evidence type="ECO:0000313" key="2">
    <source>
        <dbReference type="EMBL" id="ADE76697.1"/>
    </source>
</evidence>
<keyword evidence="1" id="KW-0812">Transmembrane</keyword>
<reference evidence="2" key="1">
    <citation type="submission" date="2010-04" db="EMBL/GenBank/DDBJ databases">
        <authorList>
            <person name="Reid K.E."/>
            <person name="Liao N."/>
            <person name="Chan S."/>
            <person name="Docking R."/>
            <person name="Taylor G."/>
            <person name="Moore R."/>
            <person name="Mayo M."/>
            <person name="Munro S."/>
            <person name="King J."/>
            <person name="Yanchuk A."/>
            <person name="Holt R."/>
            <person name="Jones S."/>
            <person name="Marra M."/>
            <person name="Ritland C.E."/>
            <person name="Ritland K."/>
            <person name="Bohlmann J."/>
        </authorList>
    </citation>
    <scope>NUCLEOTIDE SEQUENCE</scope>
    <source>
        <tissue evidence="2">Bud</tissue>
    </source>
</reference>